<dbReference type="PANTHER" id="PTHR43809:SF1">
    <property type="entry name" value="NITRITE REDUCTASE (NADH) LARGE SUBUNIT"/>
    <property type="match status" value="1"/>
</dbReference>
<dbReference type="InterPro" id="IPR052034">
    <property type="entry name" value="NasD-like"/>
</dbReference>
<dbReference type="RefSeq" id="WP_123931801.1">
    <property type="nucleotide sequence ID" value="NZ_RKRE01000003.1"/>
</dbReference>
<evidence type="ECO:0000256" key="3">
    <source>
        <dbReference type="ARBA" id="ARBA00022723"/>
    </source>
</evidence>
<dbReference type="PRINTS" id="PR00397">
    <property type="entry name" value="SIROHAEM"/>
</dbReference>
<evidence type="ECO:0000313" key="9">
    <source>
        <dbReference type="EMBL" id="RPF43004.1"/>
    </source>
</evidence>
<organism evidence="9 10">
    <name type="scientific">Thermodesulfitimonas autotrophica</name>
    <dbReference type="NCBI Taxonomy" id="1894989"/>
    <lineage>
        <taxon>Bacteria</taxon>
        <taxon>Bacillati</taxon>
        <taxon>Bacillota</taxon>
        <taxon>Clostridia</taxon>
        <taxon>Thermoanaerobacterales</taxon>
        <taxon>Thermoanaerobacteraceae</taxon>
        <taxon>Thermodesulfitimonas</taxon>
    </lineage>
</organism>
<dbReference type="GO" id="GO:0016491">
    <property type="term" value="F:oxidoreductase activity"/>
    <property type="evidence" value="ECO:0007669"/>
    <property type="project" value="UniProtKB-KW"/>
</dbReference>
<dbReference type="PROSITE" id="PS00365">
    <property type="entry name" value="NIR_SIR"/>
    <property type="match status" value="1"/>
</dbReference>
<dbReference type="AlphaFoldDB" id="A0A3N5AED4"/>
<dbReference type="Proteomes" id="UP000282654">
    <property type="component" value="Unassembled WGS sequence"/>
</dbReference>
<dbReference type="InterPro" id="IPR036136">
    <property type="entry name" value="Nit/Sulf_reduc_fer-like_dom_sf"/>
</dbReference>
<evidence type="ECO:0000259" key="7">
    <source>
        <dbReference type="Pfam" id="PF01077"/>
    </source>
</evidence>
<dbReference type="SUPFAM" id="SSF56014">
    <property type="entry name" value="Nitrite and sulphite reductase 4Fe-4S domain-like"/>
    <property type="match status" value="1"/>
</dbReference>
<gene>
    <name evidence="9" type="ORF">EDD75_2123</name>
</gene>
<sequence length="213" mass="22397">MPKAAVQQKDGSYAIVPQLTAGLVTPEVLRRIAAVAERYQIPVLKLTGAARIALVGIKEADVDRVWEDLGLPPAPAVGNCVRSVKVCPGTAACTYALQDSLGLGMKLEERYLGAAVPGKFKIGVSGCPRNCAEAWVKDFGVFGKKTGFTVVLGGSAGTTPRLAKVFAEGLSGEEVIALCGRVLAVYGTHGKERESFGALVERLGIEEMRRLAG</sequence>
<dbReference type="OrthoDB" id="9800558at2"/>
<dbReference type="Pfam" id="PF03460">
    <property type="entry name" value="NIR_SIR_ferr"/>
    <property type="match status" value="1"/>
</dbReference>
<keyword evidence="10" id="KW-1185">Reference proteome</keyword>
<evidence type="ECO:0000259" key="8">
    <source>
        <dbReference type="Pfam" id="PF03460"/>
    </source>
</evidence>
<keyword evidence="2" id="KW-0349">Heme</keyword>
<dbReference type="Gene3D" id="3.90.480.10">
    <property type="entry name" value="Sulfite Reductase Hemoprotein,Domain 2"/>
    <property type="match status" value="1"/>
</dbReference>
<dbReference type="InterPro" id="IPR006066">
    <property type="entry name" value="NO2/SO3_Rdtase_FeS/sirohaem_BS"/>
</dbReference>
<dbReference type="GO" id="GO:0020037">
    <property type="term" value="F:heme binding"/>
    <property type="evidence" value="ECO:0007669"/>
    <property type="project" value="InterPro"/>
</dbReference>
<dbReference type="InterPro" id="IPR017220">
    <property type="entry name" value="Sulphite_reductase_assimil"/>
</dbReference>
<feature type="domain" description="Nitrite/Sulfite reductase ferredoxin-like" evidence="8">
    <location>
        <begin position="7"/>
        <end position="69"/>
    </location>
</feature>
<dbReference type="InterPro" id="IPR006067">
    <property type="entry name" value="NO2/SO3_Rdtase_4Fe4S_dom"/>
</dbReference>
<feature type="domain" description="Nitrite/sulphite reductase 4Fe-4S" evidence="7">
    <location>
        <begin position="78"/>
        <end position="211"/>
    </location>
</feature>
<dbReference type="Gene3D" id="3.30.413.10">
    <property type="entry name" value="Sulfite Reductase Hemoprotein, domain 1"/>
    <property type="match status" value="1"/>
</dbReference>
<reference evidence="9 10" key="1">
    <citation type="submission" date="2018-11" db="EMBL/GenBank/DDBJ databases">
        <title>Genomic Encyclopedia of Type Strains, Phase IV (KMG-IV): sequencing the most valuable type-strain genomes for metagenomic binning, comparative biology and taxonomic classification.</title>
        <authorList>
            <person name="Goeker M."/>
        </authorList>
    </citation>
    <scope>NUCLEOTIDE SEQUENCE [LARGE SCALE GENOMIC DNA]</scope>
    <source>
        <strain evidence="9 10">DSM 102936</strain>
    </source>
</reference>
<keyword evidence="6" id="KW-0411">Iron-sulfur</keyword>
<protein>
    <submittedName>
        <fullName evidence="9">Nitrite/sulfite reductase ferredoxin-like protein</fullName>
    </submittedName>
</protein>
<dbReference type="InterPro" id="IPR005117">
    <property type="entry name" value="NiRdtase/SiRdtase_haem-b_fer"/>
</dbReference>
<evidence type="ECO:0000256" key="4">
    <source>
        <dbReference type="ARBA" id="ARBA00023002"/>
    </source>
</evidence>
<evidence type="ECO:0000313" key="10">
    <source>
        <dbReference type="Proteomes" id="UP000282654"/>
    </source>
</evidence>
<dbReference type="EMBL" id="RKRE01000003">
    <property type="protein sequence ID" value="RPF43004.1"/>
    <property type="molecule type" value="Genomic_DNA"/>
</dbReference>
<dbReference type="GO" id="GO:0046872">
    <property type="term" value="F:metal ion binding"/>
    <property type="evidence" value="ECO:0007669"/>
    <property type="project" value="UniProtKB-KW"/>
</dbReference>
<dbReference type="GO" id="GO:0051539">
    <property type="term" value="F:4 iron, 4 sulfur cluster binding"/>
    <property type="evidence" value="ECO:0007669"/>
    <property type="project" value="UniProtKB-KW"/>
</dbReference>
<keyword evidence="4" id="KW-0560">Oxidoreductase</keyword>
<dbReference type="PANTHER" id="PTHR43809">
    <property type="entry name" value="NITRITE REDUCTASE (NADH) LARGE SUBUNIT"/>
    <property type="match status" value="1"/>
</dbReference>
<keyword evidence="3" id="KW-0479">Metal-binding</keyword>
<dbReference type="InterPro" id="IPR045854">
    <property type="entry name" value="NO2/SO3_Rdtase_4Fe4S_sf"/>
</dbReference>
<evidence type="ECO:0000256" key="2">
    <source>
        <dbReference type="ARBA" id="ARBA00022617"/>
    </source>
</evidence>
<evidence type="ECO:0000256" key="6">
    <source>
        <dbReference type="ARBA" id="ARBA00023014"/>
    </source>
</evidence>
<name>A0A3N5AED4_9THEO</name>
<keyword evidence="1" id="KW-0004">4Fe-4S</keyword>
<proteinExistence type="predicted"/>
<dbReference type="SUPFAM" id="SSF55124">
    <property type="entry name" value="Nitrite/Sulfite reductase N-terminal domain-like"/>
    <property type="match status" value="1"/>
</dbReference>
<dbReference type="PIRSF" id="PIRSF037487">
    <property type="entry name" value="Sulfite_red_assimil"/>
    <property type="match status" value="1"/>
</dbReference>
<evidence type="ECO:0000256" key="5">
    <source>
        <dbReference type="ARBA" id="ARBA00023004"/>
    </source>
</evidence>
<keyword evidence="5" id="KW-0408">Iron</keyword>
<dbReference type="Pfam" id="PF01077">
    <property type="entry name" value="NIR_SIR"/>
    <property type="match status" value="1"/>
</dbReference>
<comment type="caution">
    <text evidence="9">The sequence shown here is derived from an EMBL/GenBank/DDBJ whole genome shotgun (WGS) entry which is preliminary data.</text>
</comment>
<evidence type="ECO:0000256" key="1">
    <source>
        <dbReference type="ARBA" id="ARBA00022485"/>
    </source>
</evidence>
<accession>A0A3N5AED4</accession>